<keyword evidence="1" id="KW-0812">Transmembrane</keyword>
<keyword evidence="1" id="KW-0472">Membrane</keyword>
<evidence type="ECO:0000313" key="2">
    <source>
        <dbReference type="EMBL" id="QHT12656.1"/>
    </source>
</evidence>
<dbReference type="AlphaFoldDB" id="A0A6C0D6I7"/>
<evidence type="ECO:0000256" key="1">
    <source>
        <dbReference type="SAM" id="Phobius"/>
    </source>
</evidence>
<accession>A0A6C0D6I7</accession>
<reference evidence="2" key="1">
    <citation type="journal article" date="2020" name="Nature">
        <title>Giant virus diversity and host interactions through global metagenomics.</title>
        <authorList>
            <person name="Schulz F."/>
            <person name="Roux S."/>
            <person name="Paez-Espino D."/>
            <person name="Jungbluth S."/>
            <person name="Walsh D.A."/>
            <person name="Denef V.J."/>
            <person name="McMahon K.D."/>
            <person name="Konstantinidis K.T."/>
            <person name="Eloe-Fadrosh E.A."/>
            <person name="Kyrpides N.C."/>
            <person name="Woyke T."/>
        </authorList>
    </citation>
    <scope>NUCLEOTIDE SEQUENCE</scope>
    <source>
        <strain evidence="2">GVMAG-M-3300023174-130</strain>
    </source>
</reference>
<protein>
    <submittedName>
        <fullName evidence="2">Uncharacterized protein</fullName>
    </submittedName>
</protein>
<sequence>MNKLILKDNCLNIIIIVLLILYYYIINLFE</sequence>
<organism evidence="2">
    <name type="scientific">viral metagenome</name>
    <dbReference type="NCBI Taxonomy" id="1070528"/>
    <lineage>
        <taxon>unclassified sequences</taxon>
        <taxon>metagenomes</taxon>
        <taxon>organismal metagenomes</taxon>
    </lineage>
</organism>
<proteinExistence type="predicted"/>
<keyword evidence="1" id="KW-1133">Transmembrane helix</keyword>
<name>A0A6C0D6I7_9ZZZZ</name>
<dbReference type="EMBL" id="MN739549">
    <property type="protein sequence ID" value="QHT12656.1"/>
    <property type="molecule type" value="Genomic_DNA"/>
</dbReference>
<feature type="transmembrane region" description="Helical" evidence="1">
    <location>
        <begin position="9"/>
        <end position="26"/>
    </location>
</feature>